<sequence>MPEIDKKRVLDKIRVIENSLSKLKTLAQLPINEFLSDFKYFDSAKYNLQTAIEAMIDIGNHIISRRELGVPRTYSDTFEILYKGGILTKKDADIYKLMSKFRNRIVHFYDEVDDIEVYRILQSNLGDFDSFILQINKLLN</sequence>
<keyword evidence="6" id="KW-1185">Reference proteome</keyword>
<evidence type="ECO:0008006" key="7">
    <source>
        <dbReference type="Google" id="ProtNLM"/>
    </source>
</evidence>
<accession>A0A1L8CWY2</accession>
<reference evidence="6" key="1">
    <citation type="submission" date="2016-12" db="EMBL/GenBank/DDBJ databases">
        <title>Draft Genome Sequences od Carboxydothermus pertinax and islandicus, Hydrogenogenic Carboxydotrophic Bacteria.</title>
        <authorList>
            <person name="Fukuyama Y."/>
            <person name="Ohmae K."/>
            <person name="Yoneda Y."/>
            <person name="Yoshida T."/>
            <person name="Sako Y."/>
        </authorList>
    </citation>
    <scope>NUCLEOTIDE SEQUENCE [LARGE SCALE GENOMIC DNA]</scope>
    <source>
        <strain evidence="6">Ug1</strain>
    </source>
</reference>
<dbReference type="Gene3D" id="1.20.120.580">
    <property type="entry name" value="bsu32300-like"/>
    <property type="match status" value="1"/>
</dbReference>
<dbReference type="GO" id="GO:0004540">
    <property type="term" value="F:RNA nuclease activity"/>
    <property type="evidence" value="ECO:0007669"/>
    <property type="project" value="InterPro"/>
</dbReference>
<dbReference type="AlphaFoldDB" id="A0A1L8CWY2"/>
<dbReference type="RefSeq" id="WP_075859845.1">
    <property type="nucleotide sequence ID" value="NZ_BDJK01000055.1"/>
</dbReference>
<dbReference type="OrthoDB" id="9796612at2"/>
<proteinExistence type="inferred from homology"/>
<comment type="caution">
    <text evidence="5">The sequence shown here is derived from an EMBL/GenBank/DDBJ whole genome shotgun (WGS) entry which is preliminary data.</text>
</comment>
<dbReference type="Pfam" id="PF01934">
    <property type="entry name" value="HepT-like"/>
    <property type="match status" value="1"/>
</dbReference>
<dbReference type="SUPFAM" id="SSF81593">
    <property type="entry name" value="Nucleotidyltransferase substrate binding subunit/domain"/>
    <property type="match status" value="1"/>
</dbReference>
<dbReference type="STRING" id="870242.cpu_19380"/>
<name>A0A1L8CWY2_9THEO</name>
<dbReference type="GO" id="GO:0016787">
    <property type="term" value="F:hydrolase activity"/>
    <property type="evidence" value="ECO:0007669"/>
    <property type="project" value="UniProtKB-KW"/>
</dbReference>
<gene>
    <name evidence="5" type="ORF">cpu_19380</name>
</gene>
<dbReference type="InterPro" id="IPR052379">
    <property type="entry name" value="Type_VII_TA_RNase"/>
</dbReference>
<dbReference type="EMBL" id="BDJK01000055">
    <property type="protein sequence ID" value="GAV23428.1"/>
    <property type="molecule type" value="Genomic_DNA"/>
</dbReference>
<protein>
    <recommendedName>
        <fullName evidence="7">DUF86 domain-containing protein</fullName>
    </recommendedName>
</protein>
<keyword evidence="1" id="KW-1277">Toxin-antitoxin system</keyword>
<dbReference type="NCBIfam" id="NF047751">
    <property type="entry name" value="HepT_toxin"/>
    <property type="match status" value="1"/>
</dbReference>
<evidence type="ECO:0000256" key="4">
    <source>
        <dbReference type="ARBA" id="ARBA00024207"/>
    </source>
</evidence>
<evidence type="ECO:0000256" key="3">
    <source>
        <dbReference type="ARBA" id="ARBA00022801"/>
    </source>
</evidence>
<evidence type="ECO:0000313" key="6">
    <source>
        <dbReference type="Proteomes" id="UP000187485"/>
    </source>
</evidence>
<dbReference type="PANTHER" id="PTHR33397:SF5">
    <property type="entry name" value="RNASE YUTE-RELATED"/>
    <property type="match status" value="1"/>
</dbReference>
<evidence type="ECO:0000256" key="2">
    <source>
        <dbReference type="ARBA" id="ARBA00022722"/>
    </source>
</evidence>
<dbReference type="InterPro" id="IPR037038">
    <property type="entry name" value="HepT-like_sf"/>
</dbReference>
<dbReference type="GO" id="GO:0110001">
    <property type="term" value="C:toxin-antitoxin complex"/>
    <property type="evidence" value="ECO:0007669"/>
    <property type="project" value="InterPro"/>
</dbReference>
<dbReference type="PANTHER" id="PTHR33397">
    <property type="entry name" value="UPF0331 PROTEIN YUTE"/>
    <property type="match status" value="1"/>
</dbReference>
<evidence type="ECO:0000313" key="5">
    <source>
        <dbReference type="EMBL" id="GAV23428.1"/>
    </source>
</evidence>
<keyword evidence="3" id="KW-0378">Hydrolase</keyword>
<evidence type="ECO:0000256" key="1">
    <source>
        <dbReference type="ARBA" id="ARBA00022649"/>
    </source>
</evidence>
<dbReference type="Proteomes" id="UP000187485">
    <property type="component" value="Unassembled WGS sequence"/>
</dbReference>
<comment type="similarity">
    <text evidence="4">Belongs to the HepT RNase toxin family.</text>
</comment>
<keyword evidence="2" id="KW-0540">Nuclease</keyword>
<dbReference type="InterPro" id="IPR008201">
    <property type="entry name" value="HepT-like"/>
</dbReference>
<organism evidence="5 6">
    <name type="scientific">Carboxydothermus pertinax</name>
    <dbReference type="NCBI Taxonomy" id="870242"/>
    <lineage>
        <taxon>Bacteria</taxon>
        <taxon>Bacillati</taxon>
        <taxon>Bacillota</taxon>
        <taxon>Clostridia</taxon>
        <taxon>Thermoanaerobacterales</taxon>
        <taxon>Thermoanaerobacteraceae</taxon>
        <taxon>Carboxydothermus</taxon>
    </lineage>
</organism>